<proteinExistence type="predicted"/>
<dbReference type="RefSeq" id="WP_213822242.1">
    <property type="nucleotide sequence ID" value="NZ_JAAMFL010000009.1"/>
</dbReference>
<name>A0ABS5QXP7_9LACO</name>
<gene>
    <name evidence="1" type="ORF">G6R30_05340</name>
</gene>
<reference evidence="1 2" key="1">
    <citation type="submission" date="2020-02" db="EMBL/GenBank/DDBJ databases">
        <title>Fructobacillus sp. isolated from paper mulberry of Taiwan.</title>
        <authorList>
            <person name="Lin S.-T."/>
        </authorList>
    </citation>
    <scope>NUCLEOTIDE SEQUENCE [LARGE SCALE GENOMIC DNA]</scope>
    <source>
        <strain evidence="1 2">S1-1</strain>
    </source>
</reference>
<dbReference type="EMBL" id="JAAMFL010000009">
    <property type="protein sequence ID" value="MBS9337886.1"/>
    <property type="molecule type" value="Genomic_DNA"/>
</dbReference>
<keyword evidence="2" id="KW-1185">Reference proteome</keyword>
<accession>A0ABS5QXP7</accession>
<evidence type="ECO:0000313" key="1">
    <source>
        <dbReference type="EMBL" id="MBS9337886.1"/>
    </source>
</evidence>
<protein>
    <submittedName>
        <fullName evidence="1">Uncharacterized protein</fullName>
    </submittedName>
</protein>
<organism evidence="1 2">
    <name type="scientific">Fructobacillus parabroussonetiae</name>
    <dbReference type="NCBI Taxonomy" id="2713174"/>
    <lineage>
        <taxon>Bacteria</taxon>
        <taxon>Bacillati</taxon>
        <taxon>Bacillota</taxon>
        <taxon>Bacilli</taxon>
        <taxon>Lactobacillales</taxon>
        <taxon>Lactobacillaceae</taxon>
        <taxon>Fructobacillus</taxon>
    </lineage>
</organism>
<comment type="caution">
    <text evidence="1">The sequence shown here is derived from an EMBL/GenBank/DDBJ whole genome shotgun (WGS) entry which is preliminary data.</text>
</comment>
<dbReference type="Proteomes" id="UP001519503">
    <property type="component" value="Unassembled WGS sequence"/>
</dbReference>
<evidence type="ECO:0000313" key="2">
    <source>
        <dbReference type="Proteomes" id="UP001519503"/>
    </source>
</evidence>
<sequence length="348" mass="38630">MKDDAVGQALAEAHRQDETVLPASDLIVSDRNKRDLEEVARSIMKLVEEGINQVVGEPSTSSNPNNDPLQPLYEATKTSTYEELVTALGNFLPNFAHPGDGQLDANQRHVEQPGEMTFGVPDYAWFGYGSQKNDYSNVSYMRLVTDKSFVREVADQLLAIVGSPYKGTKTNYMPENKTLAYSGGFPFYAVIQSSNGSLLSPTYYFGQLNRTLQAVTNLFTFGLVDNELNNNYNAGQYGIYLRMEVPDGTDPNTFVKTLNLNKTKFGAQMDFNVNLSIDEILNRIPGVRQIVSSSLGLPISGYAGSIVDYLLGSVLIKLTKNTGRTSRYVVWIVPFIQSRFIQKISRPI</sequence>